<comment type="caution">
    <text evidence="5">The sequence shown here is derived from an EMBL/GenBank/DDBJ whole genome shotgun (WGS) entry which is preliminary data.</text>
</comment>
<dbReference type="PANTHER" id="PTHR42877">
    <property type="entry name" value="L-ORNITHINE N(5)-MONOOXYGENASE-RELATED"/>
    <property type="match status" value="1"/>
</dbReference>
<dbReference type="GO" id="GO:0050661">
    <property type="term" value="F:NADP binding"/>
    <property type="evidence" value="ECO:0007669"/>
    <property type="project" value="InterPro"/>
</dbReference>
<dbReference type="Proteomes" id="UP000219602">
    <property type="component" value="Chromosome 11"/>
</dbReference>
<dbReference type="Pfam" id="PF00743">
    <property type="entry name" value="FMO-like"/>
    <property type="match status" value="1"/>
</dbReference>
<keyword evidence="4" id="KW-0560">Oxidoreductase</keyword>
<name>A0A2H3GKL8_FUSOX</name>
<evidence type="ECO:0000256" key="2">
    <source>
        <dbReference type="ARBA" id="ARBA00022630"/>
    </source>
</evidence>
<dbReference type="Gene3D" id="3.50.50.60">
    <property type="entry name" value="FAD/NAD(P)-binding domain"/>
    <property type="match status" value="2"/>
</dbReference>
<evidence type="ECO:0000256" key="3">
    <source>
        <dbReference type="ARBA" id="ARBA00022827"/>
    </source>
</evidence>
<evidence type="ECO:0000256" key="4">
    <source>
        <dbReference type="ARBA" id="ARBA00023002"/>
    </source>
</evidence>
<proteinExistence type="inferred from homology"/>
<evidence type="ECO:0008006" key="7">
    <source>
        <dbReference type="Google" id="ProtNLM"/>
    </source>
</evidence>
<reference evidence="5 6" key="2">
    <citation type="journal article" date="2017" name="Sci. Rep.">
        <title>A mobile pathogenicity chromosome in Fusarium oxysporum for infection of multiple cucurbit species.</title>
        <authorList>
            <person name="van Dam P."/>
            <person name="Fokkens L."/>
            <person name="Ayukawa Y."/>
            <person name="van der Gragt M."/>
            <person name="Ter Horst A."/>
            <person name="Brankovics B."/>
            <person name="Houterman P.M."/>
            <person name="Arie T."/>
            <person name="Rep M."/>
        </authorList>
    </citation>
    <scope>NUCLEOTIDE SEQUENCE [LARGE SCALE GENOMIC DNA]</scope>
    <source>
        <strain evidence="5 6">Forc016</strain>
    </source>
</reference>
<dbReference type="PANTHER" id="PTHR42877:SF4">
    <property type="entry name" value="FAD_NAD(P)-BINDING DOMAIN-CONTAINING PROTEIN-RELATED"/>
    <property type="match status" value="1"/>
</dbReference>
<reference evidence="5 6" key="1">
    <citation type="journal article" date="2016" name="Environ. Microbiol.">
        <title>Effector profiles distinguish formae speciales of Fusarium oxysporum.</title>
        <authorList>
            <person name="van Dam P."/>
            <person name="Fokkens L."/>
            <person name="Schmidt S.M."/>
            <person name="Linmans J.H."/>
            <person name="Kistler H.C."/>
            <person name="Ma L.J."/>
            <person name="Rep M."/>
        </authorList>
    </citation>
    <scope>NUCLEOTIDE SEQUENCE [LARGE SCALE GENOMIC DNA]</scope>
    <source>
        <strain evidence="5 6">Forc016</strain>
    </source>
</reference>
<dbReference type="GO" id="GO:0050660">
    <property type="term" value="F:flavin adenine dinucleotide binding"/>
    <property type="evidence" value="ECO:0007669"/>
    <property type="project" value="InterPro"/>
</dbReference>
<accession>A0A2H3GKL8</accession>
<dbReference type="EMBL" id="MABQ02000009">
    <property type="protein sequence ID" value="PCD26103.1"/>
    <property type="molecule type" value="Genomic_DNA"/>
</dbReference>
<keyword evidence="3" id="KW-0274">FAD</keyword>
<keyword evidence="2" id="KW-0285">Flavoprotein</keyword>
<sequence length="575" mass="66068">MGLASEQTALLDNMAPSLHSPPVKSYDAGIVDGNGYGAFSGFAAKEAPASIDWQDKVPSERRKRVIIVGAGICGIQQASVLLRDGDIKIEDMVIFDALGDFGGVWEKNKYPGCACDVPAMVYTTSYHINTEYSHYFAERQEIQSYYAQFAKSYNLQACTRFESLVKSCSWDEDLMVWHVGVEDKQSGTMQHWVSDTVIQCIGSLDRPKWGNTPGRENYKGVSWHTAHWRHDYDLTGKNVAIIGCGPSAAQIIPQIVDKVSHLTVYMRTPPVCVPRNDYKHSKLFRWAMRYIPLFPFLIRLRLNLEMMIWGKQTATEGAKLNTNLTLAANHFMESQIQDPVLREKLRPNSKFFCKRPLFLDTFYSALAKPNCTVLKEKLIRYTPNGVISEEQGVSQEQERAFDVIIFGTGFNVSQFLEHEKITGIGGVDLQVKWKEHPEALYGLATNGFPNMFMCFGPNSAHVWSSQQDTWERQARFNCKMIREIHQSERKGLKLAVHPNRQVERDYNLTLQQEQIGKFVWMNPTCITYYKNDAGWNTYTMPWSWWQFRNMLRKIQWNQWERVEKPLGKEDSFPEI</sequence>
<protein>
    <recommendedName>
        <fullName evidence="7">Monooxygenase</fullName>
    </recommendedName>
</protein>
<comment type="similarity">
    <text evidence="1">Belongs to the FAD-binding monooxygenase family.</text>
</comment>
<dbReference type="InterPro" id="IPR051209">
    <property type="entry name" value="FAD-bind_Monooxygenase_sf"/>
</dbReference>
<dbReference type="SUPFAM" id="SSF51905">
    <property type="entry name" value="FAD/NAD(P)-binding domain"/>
    <property type="match status" value="2"/>
</dbReference>
<evidence type="ECO:0000313" key="5">
    <source>
        <dbReference type="EMBL" id="PCD26103.1"/>
    </source>
</evidence>
<dbReference type="InterPro" id="IPR020946">
    <property type="entry name" value="Flavin_mOase-like"/>
</dbReference>
<gene>
    <name evidence="5" type="ORF">AU210_012535</name>
</gene>
<evidence type="ECO:0000256" key="1">
    <source>
        <dbReference type="ARBA" id="ARBA00010139"/>
    </source>
</evidence>
<dbReference type="GO" id="GO:0004499">
    <property type="term" value="F:N,N-dimethylaniline monooxygenase activity"/>
    <property type="evidence" value="ECO:0007669"/>
    <property type="project" value="InterPro"/>
</dbReference>
<organism evidence="5 6">
    <name type="scientific">Fusarium oxysporum f. sp. radicis-cucumerinum</name>
    <dbReference type="NCBI Taxonomy" id="327505"/>
    <lineage>
        <taxon>Eukaryota</taxon>
        <taxon>Fungi</taxon>
        <taxon>Dikarya</taxon>
        <taxon>Ascomycota</taxon>
        <taxon>Pezizomycotina</taxon>
        <taxon>Sordariomycetes</taxon>
        <taxon>Hypocreomycetidae</taxon>
        <taxon>Hypocreales</taxon>
        <taxon>Nectriaceae</taxon>
        <taxon>Fusarium</taxon>
        <taxon>Fusarium oxysporum species complex</taxon>
    </lineage>
</organism>
<evidence type="ECO:0000313" key="6">
    <source>
        <dbReference type="Proteomes" id="UP000219602"/>
    </source>
</evidence>
<dbReference type="AlphaFoldDB" id="A0A2H3GKL8"/>
<dbReference type="InterPro" id="IPR036188">
    <property type="entry name" value="FAD/NAD-bd_sf"/>
</dbReference>